<evidence type="ECO:0000313" key="2">
    <source>
        <dbReference type="EMBL" id="KAF7287567.1"/>
    </source>
</evidence>
<dbReference type="Pfam" id="PF16984">
    <property type="entry name" value="Grp7_allergen"/>
    <property type="match status" value="1"/>
</dbReference>
<name>A0A834IV12_RHYFE</name>
<organism evidence="2 3">
    <name type="scientific">Rhynchophorus ferrugineus</name>
    <name type="common">Red palm weevil</name>
    <name type="synonym">Curculio ferrugineus</name>
    <dbReference type="NCBI Taxonomy" id="354439"/>
    <lineage>
        <taxon>Eukaryota</taxon>
        <taxon>Metazoa</taxon>
        <taxon>Ecdysozoa</taxon>
        <taxon>Arthropoda</taxon>
        <taxon>Hexapoda</taxon>
        <taxon>Insecta</taxon>
        <taxon>Pterygota</taxon>
        <taxon>Neoptera</taxon>
        <taxon>Endopterygota</taxon>
        <taxon>Coleoptera</taxon>
        <taxon>Polyphaga</taxon>
        <taxon>Cucujiformia</taxon>
        <taxon>Curculionidae</taxon>
        <taxon>Dryophthorinae</taxon>
        <taxon>Rhynchophorus</taxon>
    </lineage>
</organism>
<gene>
    <name evidence="2" type="ORF">GWI33_005930</name>
</gene>
<keyword evidence="3" id="KW-1185">Reference proteome</keyword>
<protein>
    <submittedName>
        <fullName evidence="2">Uncharacterized protein</fullName>
    </submittedName>
</protein>
<dbReference type="Proteomes" id="UP000625711">
    <property type="component" value="Unassembled WGS sequence"/>
</dbReference>
<accession>A0A834IV12</accession>
<evidence type="ECO:0000256" key="1">
    <source>
        <dbReference type="SAM" id="SignalP"/>
    </source>
</evidence>
<proteinExistence type="predicted"/>
<dbReference type="EMBL" id="JAACXV010000004">
    <property type="protein sequence ID" value="KAF7287567.1"/>
    <property type="molecule type" value="Genomic_DNA"/>
</dbReference>
<reference evidence="2" key="1">
    <citation type="submission" date="2020-08" db="EMBL/GenBank/DDBJ databases">
        <title>Genome sequencing and assembly of the red palm weevil Rhynchophorus ferrugineus.</title>
        <authorList>
            <person name="Dias G.B."/>
            <person name="Bergman C.M."/>
            <person name="Manee M."/>
        </authorList>
    </citation>
    <scope>NUCLEOTIDE SEQUENCE</scope>
    <source>
        <strain evidence="2">AA-2017</strain>
        <tissue evidence="2">Whole larva</tissue>
    </source>
</reference>
<dbReference type="InterPro" id="IPR020234">
    <property type="entry name" value="Mite_allergen_group-7"/>
</dbReference>
<comment type="caution">
    <text evidence="2">The sequence shown here is derived from an EMBL/GenBank/DDBJ whole genome shotgun (WGS) entry which is preliminary data.</text>
</comment>
<dbReference type="InterPro" id="IPR038602">
    <property type="entry name" value="Mite_allergen_7_sf"/>
</dbReference>
<keyword evidence="1" id="KW-0732">Signal</keyword>
<feature type="chain" id="PRO_5032470822" evidence="1">
    <location>
        <begin position="20"/>
        <end position="256"/>
    </location>
</feature>
<dbReference type="AlphaFoldDB" id="A0A834IV12"/>
<evidence type="ECO:0000313" key="3">
    <source>
        <dbReference type="Proteomes" id="UP000625711"/>
    </source>
</evidence>
<sequence>MKITLCSLIVILHISTIFADDFDEFQIQEISNEVTALNLNSDDIGKRFKQNIVLSLLDIAVTRLYTKQTADVTNYTQQILDNLKPIIIEQGLDPLELPDEEIDLLIGGSVTLTNGWLEDFSTIGVYDTVKLSYNNETNIIDLTLPLSFDELMAKISDVKLSLHLGFDFNSYEAFVDEIDVKNSGSISFDFSGLGLLDWVIEAMSTVLTILFHDIILGVINAIIYNPVENVVENLNEKINEFLHTNSTAIQHFRLNI</sequence>
<dbReference type="Gene3D" id="3.15.10.50">
    <property type="match status" value="2"/>
</dbReference>
<dbReference type="OrthoDB" id="6419576at2759"/>
<feature type="signal peptide" evidence="1">
    <location>
        <begin position="1"/>
        <end position="19"/>
    </location>
</feature>